<evidence type="ECO:0000313" key="17">
    <source>
        <dbReference type="EMBL" id="CAG6658809.1"/>
    </source>
</evidence>
<keyword evidence="15" id="KW-0175">Coiled coil</keyword>
<evidence type="ECO:0000256" key="1">
    <source>
        <dbReference type="ARBA" id="ARBA00001971"/>
    </source>
</evidence>
<dbReference type="InterPro" id="IPR001128">
    <property type="entry name" value="Cyt_P450"/>
</dbReference>
<dbReference type="Pfam" id="PF00067">
    <property type="entry name" value="p450"/>
    <property type="match status" value="1"/>
</dbReference>
<feature type="binding site" description="axial binding residue" evidence="13">
    <location>
        <position position="492"/>
    </location>
    <ligand>
        <name>heme</name>
        <dbReference type="ChEBI" id="CHEBI:30413"/>
    </ligand>
    <ligandPart>
        <name>Fe</name>
        <dbReference type="ChEBI" id="CHEBI:18248"/>
    </ligandPart>
</feature>
<dbReference type="Gene3D" id="1.10.630.10">
    <property type="entry name" value="Cytochrome P450"/>
    <property type="match status" value="1"/>
</dbReference>
<name>A0A8D8RW93_9HEMI</name>
<keyword evidence="8" id="KW-0492">Microsome</keyword>
<keyword evidence="9 14" id="KW-0560">Oxidoreductase</keyword>
<evidence type="ECO:0000256" key="9">
    <source>
        <dbReference type="ARBA" id="ARBA00023002"/>
    </source>
</evidence>
<evidence type="ECO:0000256" key="3">
    <source>
        <dbReference type="ARBA" id="ARBA00004406"/>
    </source>
</evidence>
<accession>A0A8D8RW93</accession>
<evidence type="ECO:0000256" key="4">
    <source>
        <dbReference type="ARBA" id="ARBA00010617"/>
    </source>
</evidence>
<sequence length="604" mass="70167">MLGPTTLLAWLLIMALLYIIILLWKHRRYFRLGFRIPGPSSVSNVSILYSLSVLRSMETMTQYIMDVYETERSKGLRISKYWLGPHLMVFIDDVDMVSKVLHSHLHKSKLYNLMSHTRGHALLEQRHLATWSKHRKFVGNSFRFFSLKSYTRIFHEEATILTAKLNHLAVSGESFEPQEQVGLAALNALTRSMFGVDCNIQQENYIRHPYLQAVESSFEIFTARMLKPWLYLDFAYKLSGYKEKSLHNRTIQKEFIRNIIEKVKTKIIEENQEMIQTDKKSLQSKFEQYTKEKEDNEALSKTHKDYEENGQKIQHASFVELALRASMNYDDPNNNTAMTEKELIHEMVGILNAGFDTVKITTTIVLNILAIHPELQEEVYNEIISVLGDSPDSVPTYDQIHSLDLLTRVIKETMRLYSPVPFIARTPTEEFQLDDYIIPAGCTIAIIIQSLHRHPTHWPEPTRFDPDRFLPSEIARRNPNAYLPFSVGPRNCLGYKYGMIQMKTTLSTLLRRYKILTGDKCKTMEDIRYQFGLTLKVLPGNDIRLETGRSKILRVFKGNVDWKKQDIPCVQWKCRLEGVTPPSDIPYNVLRRTLNQIKPTNQPT</sequence>
<dbReference type="AlphaFoldDB" id="A0A8D8RW93"/>
<comment type="cofactor">
    <cofactor evidence="1 13">
        <name>heme</name>
        <dbReference type="ChEBI" id="CHEBI:30413"/>
    </cofactor>
</comment>
<evidence type="ECO:0000256" key="15">
    <source>
        <dbReference type="SAM" id="Coils"/>
    </source>
</evidence>
<evidence type="ECO:0000256" key="11">
    <source>
        <dbReference type="ARBA" id="ARBA00023033"/>
    </source>
</evidence>
<evidence type="ECO:0000256" key="6">
    <source>
        <dbReference type="ARBA" id="ARBA00022723"/>
    </source>
</evidence>
<dbReference type="GO" id="GO:0020037">
    <property type="term" value="F:heme binding"/>
    <property type="evidence" value="ECO:0007669"/>
    <property type="project" value="InterPro"/>
</dbReference>
<keyword evidence="5 13" id="KW-0349">Heme</keyword>
<dbReference type="PANTHER" id="PTHR24291">
    <property type="entry name" value="CYTOCHROME P450 FAMILY 4"/>
    <property type="match status" value="1"/>
</dbReference>
<keyword evidence="12 16" id="KW-0472">Membrane</keyword>
<evidence type="ECO:0000256" key="2">
    <source>
        <dbReference type="ARBA" id="ARBA00004174"/>
    </source>
</evidence>
<dbReference type="InterPro" id="IPR017972">
    <property type="entry name" value="Cyt_P450_CS"/>
</dbReference>
<keyword evidence="7" id="KW-0256">Endoplasmic reticulum</keyword>
<dbReference type="InterPro" id="IPR036396">
    <property type="entry name" value="Cyt_P450_sf"/>
</dbReference>
<keyword evidence="10 13" id="KW-0408">Iron</keyword>
<dbReference type="PROSITE" id="PS00086">
    <property type="entry name" value="CYTOCHROME_P450"/>
    <property type="match status" value="1"/>
</dbReference>
<reference evidence="17" key="1">
    <citation type="submission" date="2021-05" db="EMBL/GenBank/DDBJ databases">
        <authorList>
            <person name="Alioto T."/>
            <person name="Alioto T."/>
            <person name="Gomez Garrido J."/>
        </authorList>
    </citation>
    <scope>NUCLEOTIDE SEQUENCE</scope>
</reference>
<comment type="similarity">
    <text evidence="4 14">Belongs to the cytochrome P450 family.</text>
</comment>
<dbReference type="InterPro" id="IPR002401">
    <property type="entry name" value="Cyt_P450_E_grp-I"/>
</dbReference>
<keyword evidence="6 13" id="KW-0479">Metal-binding</keyword>
<dbReference type="PRINTS" id="PR00463">
    <property type="entry name" value="EP450I"/>
</dbReference>
<evidence type="ECO:0000256" key="16">
    <source>
        <dbReference type="SAM" id="Phobius"/>
    </source>
</evidence>
<evidence type="ECO:0000256" key="12">
    <source>
        <dbReference type="ARBA" id="ARBA00023136"/>
    </source>
</evidence>
<dbReference type="PRINTS" id="PR00385">
    <property type="entry name" value="P450"/>
</dbReference>
<dbReference type="GO" id="GO:0004497">
    <property type="term" value="F:monooxygenase activity"/>
    <property type="evidence" value="ECO:0007669"/>
    <property type="project" value="UniProtKB-KW"/>
</dbReference>
<dbReference type="GO" id="GO:0016705">
    <property type="term" value="F:oxidoreductase activity, acting on paired donors, with incorporation or reduction of molecular oxygen"/>
    <property type="evidence" value="ECO:0007669"/>
    <property type="project" value="InterPro"/>
</dbReference>
<feature type="coiled-coil region" evidence="15">
    <location>
        <begin position="279"/>
        <end position="309"/>
    </location>
</feature>
<comment type="subcellular location">
    <subcellularLocation>
        <location evidence="3">Endoplasmic reticulum membrane</location>
        <topology evidence="3">Peripheral membrane protein</topology>
    </subcellularLocation>
    <subcellularLocation>
        <location evidence="2">Microsome membrane</location>
        <topology evidence="2">Peripheral membrane protein</topology>
    </subcellularLocation>
</comment>
<evidence type="ECO:0000256" key="5">
    <source>
        <dbReference type="ARBA" id="ARBA00022617"/>
    </source>
</evidence>
<keyword evidence="16" id="KW-1133">Transmembrane helix</keyword>
<keyword evidence="16" id="KW-0812">Transmembrane</keyword>
<evidence type="ECO:0000256" key="8">
    <source>
        <dbReference type="ARBA" id="ARBA00022848"/>
    </source>
</evidence>
<protein>
    <submittedName>
        <fullName evidence="17">Cytochrome P450 4C1</fullName>
    </submittedName>
</protein>
<dbReference type="EMBL" id="HBUF01192449">
    <property type="protein sequence ID" value="CAG6658809.1"/>
    <property type="molecule type" value="Transcribed_RNA"/>
</dbReference>
<evidence type="ECO:0000256" key="10">
    <source>
        <dbReference type="ARBA" id="ARBA00023004"/>
    </source>
</evidence>
<dbReference type="SUPFAM" id="SSF48264">
    <property type="entry name" value="Cytochrome P450"/>
    <property type="match status" value="1"/>
</dbReference>
<dbReference type="InterPro" id="IPR050196">
    <property type="entry name" value="Cytochrome_P450_Monoox"/>
</dbReference>
<dbReference type="PANTHER" id="PTHR24291:SF189">
    <property type="entry name" value="CYTOCHROME P450 4C3-RELATED"/>
    <property type="match status" value="1"/>
</dbReference>
<evidence type="ECO:0000256" key="14">
    <source>
        <dbReference type="RuleBase" id="RU000461"/>
    </source>
</evidence>
<dbReference type="GO" id="GO:0005506">
    <property type="term" value="F:iron ion binding"/>
    <property type="evidence" value="ECO:0007669"/>
    <property type="project" value="InterPro"/>
</dbReference>
<dbReference type="GO" id="GO:0005789">
    <property type="term" value="C:endoplasmic reticulum membrane"/>
    <property type="evidence" value="ECO:0007669"/>
    <property type="project" value="UniProtKB-SubCell"/>
</dbReference>
<keyword evidence="11 14" id="KW-0503">Monooxygenase</keyword>
<evidence type="ECO:0000256" key="13">
    <source>
        <dbReference type="PIRSR" id="PIRSR602401-1"/>
    </source>
</evidence>
<proteinExistence type="inferred from homology"/>
<organism evidence="17">
    <name type="scientific">Cacopsylla melanoneura</name>
    <dbReference type="NCBI Taxonomy" id="428564"/>
    <lineage>
        <taxon>Eukaryota</taxon>
        <taxon>Metazoa</taxon>
        <taxon>Ecdysozoa</taxon>
        <taxon>Arthropoda</taxon>
        <taxon>Hexapoda</taxon>
        <taxon>Insecta</taxon>
        <taxon>Pterygota</taxon>
        <taxon>Neoptera</taxon>
        <taxon>Paraneoptera</taxon>
        <taxon>Hemiptera</taxon>
        <taxon>Sternorrhyncha</taxon>
        <taxon>Psylloidea</taxon>
        <taxon>Psyllidae</taxon>
        <taxon>Psyllinae</taxon>
        <taxon>Cacopsylla</taxon>
    </lineage>
</organism>
<feature type="transmembrane region" description="Helical" evidence="16">
    <location>
        <begin position="6"/>
        <end position="24"/>
    </location>
</feature>
<evidence type="ECO:0000256" key="7">
    <source>
        <dbReference type="ARBA" id="ARBA00022824"/>
    </source>
</evidence>